<gene>
    <name evidence="3" type="ORF">PCASD_12069</name>
    <name evidence="2" type="ORF">PCASD_26493</name>
</gene>
<dbReference type="EMBL" id="PGCI01001241">
    <property type="protein sequence ID" value="PLW06233.1"/>
    <property type="molecule type" value="Genomic_DNA"/>
</dbReference>
<feature type="region of interest" description="Disordered" evidence="1">
    <location>
        <begin position="43"/>
        <end position="188"/>
    </location>
</feature>
<evidence type="ECO:0000313" key="4">
    <source>
        <dbReference type="Proteomes" id="UP000235392"/>
    </source>
</evidence>
<accession>A0A2N5RZ19</accession>
<feature type="compositionally biased region" description="Polar residues" evidence="1">
    <location>
        <begin position="78"/>
        <end position="108"/>
    </location>
</feature>
<reference evidence="2 4" key="1">
    <citation type="submission" date="2017-11" db="EMBL/GenBank/DDBJ databases">
        <title>De novo assembly and phasing of dikaryotic genomes from two isolates of Puccinia coronata f. sp. avenae, the causal agent of oat crown rust.</title>
        <authorList>
            <person name="Miller M.E."/>
            <person name="Zhang Y."/>
            <person name="Omidvar V."/>
            <person name="Sperschneider J."/>
            <person name="Schwessinger B."/>
            <person name="Raley C."/>
            <person name="Palmer J.M."/>
            <person name="Garnica D."/>
            <person name="Upadhyaya N."/>
            <person name="Rathjen J."/>
            <person name="Taylor J.M."/>
            <person name="Park R.F."/>
            <person name="Dodds P.N."/>
            <person name="Hirsch C.D."/>
            <person name="Kianian S.F."/>
            <person name="Figueroa M."/>
        </authorList>
    </citation>
    <scope>NUCLEOTIDE SEQUENCE [LARGE SCALE GENOMIC DNA]</scope>
    <source>
        <strain evidence="2">12SD80</strain>
    </source>
</reference>
<dbReference type="EMBL" id="PGCI01000163">
    <property type="protein sequence ID" value="PLW36250.1"/>
    <property type="molecule type" value="Genomic_DNA"/>
</dbReference>
<dbReference type="AlphaFoldDB" id="A0A2N5RZ19"/>
<protein>
    <submittedName>
        <fullName evidence="2">Uncharacterized protein</fullName>
    </submittedName>
</protein>
<organism evidence="2 4">
    <name type="scientific">Puccinia coronata f. sp. avenae</name>
    <dbReference type="NCBI Taxonomy" id="200324"/>
    <lineage>
        <taxon>Eukaryota</taxon>
        <taxon>Fungi</taxon>
        <taxon>Dikarya</taxon>
        <taxon>Basidiomycota</taxon>
        <taxon>Pucciniomycotina</taxon>
        <taxon>Pucciniomycetes</taxon>
        <taxon>Pucciniales</taxon>
        <taxon>Pucciniaceae</taxon>
        <taxon>Puccinia</taxon>
    </lineage>
</organism>
<feature type="compositionally biased region" description="Basic and acidic residues" evidence="1">
    <location>
        <begin position="162"/>
        <end position="175"/>
    </location>
</feature>
<evidence type="ECO:0000313" key="2">
    <source>
        <dbReference type="EMBL" id="PLW06233.1"/>
    </source>
</evidence>
<feature type="compositionally biased region" description="Basic and acidic residues" evidence="1">
    <location>
        <begin position="126"/>
        <end position="140"/>
    </location>
</feature>
<name>A0A2N5RZ19_9BASI</name>
<evidence type="ECO:0000256" key="1">
    <source>
        <dbReference type="SAM" id="MobiDB-lite"/>
    </source>
</evidence>
<proteinExistence type="predicted"/>
<evidence type="ECO:0000313" key="3">
    <source>
        <dbReference type="EMBL" id="PLW36250.1"/>
    </source>
</evidence>
<sequence length="213" mass="23158">MSVGKIDRLLKALGEGWVELLGRPTDRPDVIGYVLENNNNKRRCVEVGPVPPGGFVPPSKTRNQSADDLGGLDGPDNATLNNPQGSTAKGSGFQKSQCHYRTKNSAAQSPKKKKKAVIVPSEESEAEKTPVELSKSKDTLTESLSEDANFHEDSNAQICDQEALRQPEASDDRLGASRPSTPASDASLDISLNALKRHQRNQSKRVRRNNTTQ</sequence>
<dbReference type="Proteomes" id="UP000235392">
    <property type="component" value="Unassembled WGS sequence"/>
</dbReference>
<comment type="caution">
    <text evidence="2">The sequence shown here is derived from an EMBL/GenBank/DDBJ whole genome shotgun (WGS) entry which is preliminary data.</text>
</comment>